<dbReference type="PROSITE" id="PS51257">
    <property type="entry name" value="PROKAR_LIPOPROTEIN"/>
    <property type="match status" value="1"/>
</dbReference>
<dbReference type="AlphaFoldDB" id="A0A4S4BIB5"/>
<evidence type="ECO:0000256" key="1">
    <source>
        <dbReference type="ARBA" id="ARBA00004193"/>
    </source>
</evidence>
<accession>A0A4S4BIB5</accession>
<keyword evidence="6" id="KW-1185">Reference proteome</keyword>
<name>A0A4S4BIB5_9BACI</name>
<proteinExistence type="inferred from homology"/>
<dbReference type="InterPro" id="IPR051313">
    <property type="entry name" value="Bact_iron-sidero_bind"/>
</dbReference>
<dbReference type="Gene3D" id="3.40.50.1980">
    <property type="entry name" value="Nitrogenase molybdenum iron protein domain"/>
    <property type="match status" value="2"/>
</dbReference>
<dbReference type="OrthoDB" id="2901226at2"/>
<dbReference type="InterPro" id="IPR002491">
    <property type="entry name" value="ABC_transptr_periplasmic_BD"/>
</dbReference>
<dbReference type="GO" id="GO:0030288">
    <property type="term" value="C:outer membrane-bounded periplasmic space"/>
    <property type="evidence" value="ECO:0007669"/>
    <property type="project" value="TreeGrafter"/>
</dbReference>
<dbReference type="Proteomes" id="UP000310334">
    <property type="component" value="Unassembled WGS sequence"/>
</dbReference>
<reference evidence="5 6" key="1">
    <citation type="submission" date="2019-04" db="EMBL/GenBank/DDBJ databases">
        <title>Bacillus sediminilitoris sp. nov., isolated from a tidal flat sediment on the East China Sea.</title>
        <authorList>
            <person name="Wei Y."/>
            <person name="Mao H."/>
            <person name="Fang J."/>
        </authorList>
    </citation>
    <scope>NUCLEOTIDE SEQUENCE [LARGE SCALE GENOMIC DNA]</scope>
    <source>
        <strain evidence="5 6">DSL-17</strain>
    </source>
</reference>
<keyword evidence="4" id="KW-0732">Signal</keyword>
<dbReference type="SUPFAM" id="SSF53807">
    <property type="entry name" value="Helical backbone' metal receptor"/>
    <property type="match status" value="1"/>
</dbReference>
<evidence type="ECO:0000313" key="5">
    <source>
        <dbReference type="EMBL" id="THF74349.1"/>
    </source>
</evidence>
<comment type="caution">
    <text evidence="5">The sequence shown here is derived from an EMBL/GenBank/DDBJ whole genome shotgun (WGS) entry which is preliminary data.</text>
</comment>
<protein>
    <submittedName>
        <fullName evidence="5">Iron-hydroxamate ABC transporter substrate-binding protein</fullName>
    </submittedName>
</protein>
<dbReference type="RefSeq" id="WP_136359115.1">
    <property type="nucleotide sequence ID" value="NZ_CP046266.1"/>
</dbReference>
<evidence type="ECO:0000313" key="6">
    <source>
        <dbReference type="Proteomes" id="UP000310334"/>
    </source>
</evidence>
<evidence type="ECO:0000256" key="4">
    <source>
        <dbReference type="ARBA" id="ARBA00022729"/>
    </source>
</evidence>
<gene>
    <name evidence="5" type="ORF">E6W99_25480</name>
</gene>
<dbReference type="PANTHER" id="PTHR30532:SF21">
    <property type="entry name" value="SIDEROPHORE-BINDING LIPOPROTEIN YFIY-RELATED"/>
    <property type="match status" value="1"/>
</dbReference>
<comment type="similarity">
    <text evidence="2">Belongs to the bacterial solute-binding protein 8 family.</text>
</comment>
<comment type="subcellular location">
    <subcellularLocation>
        <location evidence="1">Cell membrane</location>
        <topology evidence="1">Lipid-anchor</topology>
    </subcellularLocation>
</comment>
<evidence type="ECO:0000256" key="2">
    <source>
        <dbReference type="ARBA" id="ARBA00008814"/>
    </source>
</evidence>
<dbReference type="EMBL" id="SSNT01000038">
    <property type="protein sequence ID" value="THF74349.1"/>
    <property type="molecule type" value="Genomic_DNA"/>
</dbReference>
<dbReference type="Pfam" id="PF01497">
    <property type="entry name" value="Peripla_BP_2"/>
    <property type="match status" value="1"/>
</dbReference>
<dbReference type="GO" id="GO:0005886">
    <property type="term" value="C:plasma membrane"/>
    <property type="evidence" value="ECO:0007669"/>
    <property type="project" value="UniProtKB-SubCell"/>
</dbReference>
<dbReference type="GO" id="GO:1901678">
    <property type="term" value="P:iron coordination entity transport"/>
    <property type="evidence" value="ECO:0007669"/>
    <property type="project" value="UniProtKB-ARBA"/>
</dbReference>
<dbReference type="PROSITE" id="PS50983">
    <property type="entry name" value="FE_B12_PBP"/>
    <property type="match status" value="1"/>
</dbReference>
<organism evidence="5 6">
    <name type="scientific">Metabacillus sediminilitoris</name>
    <dbReference type="NCBI Taxonomy" id="2567941"/>
    <lineage>
        <taxon>Bacteria</taxon>
        <taxon>Bacillati</taxon>
        <taxon>Bacillota</taxon>
        <taxon>Bacilli</taxon>
        <taxon>Bacillales</taxon>
        <taxon>Bacillaceae</taxon>
        <taxon>Metabacillus</taxon>
    </lineage>
</organism>
<dbReference type="PANTHER" id="PTHR30532">
    <property type="entry name" value="IRON III DICITRATE-BINDING PERIPLASMIC PROTEIN"/>
    <property type="match status" value="1"/>
</dbReference>
<keyword evidence="3" id="KW-0813">Transport</keyword>
<sequence>MKKKLTLILSTMLLLLLSACGQTASNEAKSTNEEKADNKETRIASLSIHLTNDLLALGIKPVGSVVGGELKDFLPHVKDQLKDTTKLGPAKDPDMEVLLELSPSVIYLDKEFAGQDVSKYEKIASVEVFDLDEGTWRDHLRSIGKLVDREQQAEHFIADYEKQTKEVRTLFKNKLGEDSKVMAIRVTAKELRVFSTKRPMGPMLFEDLGLKPAKGIQELDSKQPYEVISQEVLPDFDADAIFVVVNKDDEAQTAFKQLQESPIWKGLKAVKGNHVYVVPDQPWLDYSALGNKMAMDQAKEIFSK</sequence>
<evidence type="ECO:0000256" key="3">
    <source>
        <dbReference type="ARBA" id="ARBA00022448"/>
    </source>
</evidence>